<name>A0A484NEB9_9ASTE</name>
<evidence type="ECO:0000259" key="1">
    <source>
        <dbReference type="Pfam" id="PF13966"/>
    </source>
</evidence>
<feature type="domain" description="Reverse transcriptase zinc-binding" evidence="1">
    <location>
        <begin position="207"/>
        <end position="286"/>
    </location>
</feature>
<dbReference type="OrthoDB" id="1244997at2759"/>
<dbReference type="PANTHER" id="PTHR33116">
    <property type="entry name" value="REVERSE TRANSCRIPTASE ZINC-BINDING DOMAIN-CONTAINING PROTEIN-RELATED-RELATED"/>
    <property type="match status" value="1"/>
</dbReference>
<accession>A0A484NEB9</accession>
<organism evidence="2 3">
    <name type="scientific">Cuscuta campestris</name>
    <dbReference type="NCBI Taxonomy" id="132261"/>
    <lineage>
        <taxon>Eukaryota</taxon>
        <taxon>Viridiplantae</taxon>
        <taxon>Streptophyta</taxon>
        <taxon>Embryophyta</taxon>
        <taxon>Tracheophyta</taxon>
        <taxon>Spermatophyta</taxon>
        <taxon>Magnoliopsida</taxon>
        <taxon>eudicotyledons</taxon>
        <taxon>Gunneridae</taxon>
        <taxon>Pentapetalae</taxon>
        <taxon>asterids</taxon>
        <taxon>lamiids</taxon>
        <taxon>Solanales</taxon>
        <taxon>Convolvulaceae</taxon>
        <taxon>Cuscuteae</taxon>
        <taxon>Cuscuta</taxon>
        <taxon>Cuscuta subgen. Grammica</taxon>
        <taxon>Cuscuta sect. Cleistogrammica</taxon>
    </lineage>
</organism>
<sequence>MVIAGLSQKEKQNIFNEFGIKEGSLPFKYLGCPISASRLTVADCDVLIEKITARISSWKTKHLSYVGRARLIQSVLFGMVNFWARIFVIPGRVMKKVEGLARNYLWGSSEIYKRVPLVNWEDTCKPKVNGGLGLPNIRLWNKAMIMALNWDIARKKDCLWVKWVHSRYLKKVDDFWGYKPRTEACSYWKKMIKIRRDFEGMPSTESYTNEKGYKWLLGQSPKTGWAGMVWNRLTIPKHQFLVWLIMKNRLQTKARLTKFMSISTDCGLCDKGIEDNKHLFGDCAFYIDICRKLKEEGGCNLTGTKLEGIYTYFMNQGPRKERARMIANWAAVCYMVWRARNTKIHTNRSLGMREIVDYILFVTKCYSNSKGKQV</sequence>
<protein>
    <recommendedName>
        <fullName evidence="1">Reverse transcriptase zinc-binding domain-containing protein</fullName>
    </recommendedName>
</protein>
<dbReference type="InterPro" id="IPR026960">
    <property type="entry name" value="RVT-Znf"/>
</dbReference>
<evidence type="ECO:0000313" key="2">
    <source>
        <dbReference type="EMBL" id="VFQ99745.1"/>
    </source>
</evidence>
<gene>
    <name evidence="2" type="ORF">CCAM_LOCUS41521</name>
</gene>
<proteinExistence type="predicted"/>
<evidence type="ECO:0000313" key="3">
    <source>
        <dbReference type="Proteomes" id="UP000595140"/>
    </source>
</evidence>
<dbReference type="Pfam" id="PF13966">
    <property type="entry name" value="zf-RVT"/>
    <property type="match status" value="1"/>
</dbReference>
<dbReference type="EMBL" id="OOIL02006673">
    <property type="protein sequence ID" value="VFQ99745.1"/>
    <property type="molecule type" value="Genomic_DNA"/>
</dbReference>
<keyword evidence="3" id="KW-1185">Reference proteome</keyword>
<dbReference type="AlphaFoldDB" id="A0A484NEB9"/>
<dbReference type="PANTHER" id="PTHR33116:SF84">
    <property type="entry name" value="RNA-DIRECTED DNA POLYMERASE"/>
    <property type="match status" value="1"/>
</dbReference>
<dbReference type="Proteomes" id="UP000595140">
    <property type="component" value="Unassembled WGS sequence"/>
</dbReference>
<reference evidence="2 3" key="1">
    <citation type="submission" date="2018-04" db="EMBL/GenBank/DDBJ databases">
        <authorList>
            <person name="Vogel A."/>
        </authorList>
    </citation>
    <scope>NUCLEOTIDE SEQUENCE [LARGE SCALE GENOMIC DNA]</scope>
</reference>